<organism evidence="1 2">
    <name type="scientific">Pseudoalteromonas tunicata D2</name>
    <dbReference type="NCBI Taxonomy" id="87626"/>
    <lineage>
        <taxon>Bacteria</taxon>
        <taxon>Pseudomonadati</taxon>
        <taxon>Pseudomonadota</taxon>
        <taxon>Gammaproteobacteria</taxon>
        <taxon>Alteromonadales</taxon>
        <taxon>Pseudoalteromonadaceae</taxon>
        <taxon>Pseudoalteromonas</taxon>
    </lineage>
</organism>
<dbReference type="Proteomes" id="UP000006201">
    <property type="component" value="Unassembled WGS sequence"/>
</dbReference>
<evidence type="ECO:0000313" key="2">
    <source>
        <dbReference type="Proteomes" id="UP000006201"/>
    </source>
</evidence>
<evidence type="ECO:0000313" key="1">
    <source>
        <dbReference type="EMBL" id="EAR27035.1"/>
    </source>
</evidence>
<reference evidence="1 2" key="1">
    <citation type="submission" date="2006-02" db="EMBL/GenBank/DDBJ databases">
        <authorList>
            <person name="Moran M.A."/>
            <person name="Kjelleberg S."/>
            <person name="Egan S."/>
            <person name="Saunders N."/>
            <person name="Thomas T."/>
            <person name="Ferriera S."/>
            <person name="Johnson J."/>
            <person name="Kravitz S."/>
            <person name="Halpern A."/>
            <person name="Remington K."/>
            <person name="Beeson K."/>
            <person name="Tran B."/>
            <person name="Rogers Y.-H."/>
            <person name="Friedman R."/>
            <person name="Venter J.C."/>
        </authorList>
    </citation>
    <scope>NUCLEOTIDE SEQUENCE [LARGE SCALE GENOMIC DNA]</scope>
    <source>
        <strain evidence="1 2">D2</strain>
    </source>
</reference>
<dbReference type="HOGENOM" id="CLU_2976019_0_0_6"/>
<comment type="caution">
    <text evidence="1">The sequence shown here is derived from an EMBL/GenBank/DDBJ whole genome shotgun (WGS) entry which is preliminary data.</text>
</comment>
<proteinExistence type="predicted"/>
<accession>A4CDJ3</accession>
<name>A4CDJ3_9GAMM</name>
<protein>
    <submittedName>
        <fullName evidence="1">Uncharacterized protein</fullName>
    </submittedName>
</protein>
<keyword evidence="2" id="KW-1185">Reference proteome</keyword>
<dbReference type="RefSeq" id="WP_009838898.1">
    <property type="nucleotide sequence ID" value="NZ_AAOH01000007.1"/>
</dbReference>
<gene>
    <name evidence="1" type="ORF">PTD2_05175</name>
</gene>
<dbReference type="AlphaFoldDB" id="A4CDJ3"/>
<dbReference type="EMBL" id="AAOH01000007">
    <property type="protein sequence ID" value="EAR27035.1"/>
    <property type="molecule type" value="Genomic_DNA"/>
</dbReference>
<sequence>MRCLYNIIAARKHRFATLLKRAWHQYRLIWQWMESKKALIEVTPNSWTIQLLRVFLFK</sequence>